<protein>
    <recommendedName>
        <fullName evidence="4">Threonine transporter RhtB</fullName>
    </recommendedName>
</protein>
<evidence type="ECO:0000313" key="3">
    <source>
        <dbReference type="EMBL" id="CAE27637.1"/>
    </source>
</evidence>
<gene>
    <name evidence="3" type="ordered locus">RPA2196</name>
</gene>
<feature type="region of interest" description="Disordered" evidence="1">
    <location>
        <begin position="1"/>
        <end position="26"/>
    </location>
</feature>
<keyword evidence="2" id="KW-0472">Membrane</keyword>
<dbReference type="HOGENOM" id="CLU_095995_1_0_5"/>
<evidence type="ECO:0008006" key="4">
    <source>
        <dbReference type="Google" id="ProtNLM"/>
    </source>
</evidence>
<dbReference type="EMBL" id="BX572600">
    <property type="protein sequence ID" value="CAE27637.1"/>
    <property type="molecule type" value="Genomic_DNA"/>
</dbReference>
<organism evidence="3">
    <name type="scientific">Rhodopseudomonas palustris (strain ATCC BAA-98 / CGA009)</name>
    <dbReference type="NCBI Taxonomy" id="258594"/>
    <lineage>
        <taxon>Bacteria</taxon>
        <taxon>Pseudomonadati</taxon>
        <taxon>Pseudomonadota</taxon>
        <taxon>Alphaproteobacteria</taxon>
        <taxon>Hyphomicrobiales</taxon>
        <taxon>Nitrobacteraceae</taxon>
        <taxon>Rhodopseudomonas</taxon>
    </lineage>
</organism>
<keyword evidence="2" id="KW-0812">Transmembrane</keyword>
<keyword evidence="2" id="KW-1133">Transmembrane helix</keyword>
<dbReference type="AlphaFoldDB" id="Q6N7R0"/>
<name>Q6N7R0_RHOPA</name>
<proteinExistence type="predicted"/>
<feature type="transmembrane region" description="Helical" evidence="2">
    <location>
        <begin position="111"/>
        <end position="130"/>
    </location>
</feature>
<sequence>MRNRRRPAVGTAACQDAAPDQALRHDQDQDIDGRKEYLREVQQAGIMSFAAFASAVLALLLAPGPTNTLIGVAGAQGGLGRVARLLPAELIGYLTAILPLAYLGADLMAELPAAALVVKVAAAAWVMLLAVRLWHLNPSGATGAITARRVYLTTLLNPKALIFALVLLPAPSEPDFPTKLTMFCLMVGVVALLWGFAGTMTQIGAGGDRRLQMTQRIASLWLALVSLSLIAGALTTV</sequence>
<evidence type="ECO:0000256" key="2">
    <source>
        <dbReference type="SAM" id="Phobius"/>
    </source>
</evidence>
<dbReference type="eggNOG" id="COG1280">
    <property type="taxonomic scope" value="Bacteria"/>
</dbReference>
<feature type="transmembrane region" description="Helical" evidence="2">
    <location>
        <begin position="44"/>
        <end position="62"/>
    </location>
</feature>
<feature type="transmembrane region" description="Helical" evidence="2">
    <location>
        <begin position="150"/>
        <end position="168"/>
    </location>
</feature>
<accession>Q6N7R0</accession>
<reference evidence="3" key="1">
    <citation type="journal article" date="2004" name="Nat. Biotechnol.">
        <title>Complete genome sequence of the metabolically versatile photosynthetic bacterium Rhodopseudomonas palustris.</title>
        <authorList>
            <person name="Larimer F.W."/>
            <person name="Chain P."/>
            <person name="Hauser L."/>
            <person name="Lamerdin J."/>
            <person name="Malfatti S."/>
            <person name="Do L."/>
            <person name="Land M.L."/>
            <person name="Pelletier D.A."/>
            <person name="Beatty J.T."/>
            <person name="Lang A.S."/>
            <person name="Tabita F.R."/>
            <person name="Gibson J.L."/>
            <person name="Hanson T.E."/>
            <person name="Bobst C."/>
            <person name="Torres J.L."/>
            <person name="Peres C."/>
            <person name="Harrison F.H."/>
            <person name="Gibson J."/>
            <person name="Harwood C.S."/>
        </authorList>
    </citation>
    <scope>NUCLEOTIDE SEQUENCE [LARGE SCALE GENOMIC DNA]</scope>
    <source>
        <strain evidence="3">CGA009</strain>
    </source>
</reference>
<evidence type="ECO:0000256" key="1">
    <source>
        <dbReference type="SAM" id="MobiDB-lite"/>
    </source>
</evidence>
<feature type="transmembrane region" description="Helical" evidence="2">
    <location>
        <begin position="217"/>
        <end position="236"/>
    </location>
</feature>
<feature type="transmembrane region" description="Helical" evidence="2">
    <location>
        <begin position="180"/>
        <end position="197"/>
    </location>
</feature>